<keyword evidence="3" id="KW-1185">Reference proteome</keyword>
<feature type="compositionally biased region" description="Basic and acidic residues" evidence="1">
    <location>
        <begin position="242"/>
        <end position="251"/>
    </location>
</feature>
<reference evidence="2" key="1">
    <citation type="submission" date="2023-03" db="EMBL/GenBank/DDBJ databases">
        <title>Massive genome expansion in bonnet fungi (Mycena s.s.) driven by repeated elements and novel gene families across ecological guilds.</title>
        <authorList>
            <consortium name="Lawrence Berkeley National Laboratory"/>
            <person name="Harder C.B."/>
            <person name="Miyauchi S."/>
            <person name="Viragh M."/>
            <person name="Kuo A."/>
            <person name="Thoen E."/>
            <person name="Andreopoulos B."/>
            <person name="Lu D."/>
            <person name="Skrede I."/>
            <person name="Drula E."/>
            <person name="Henrissat B."/>
            <person name="Morin E."/>
            <person name="Kohler A."/>
            <person name="Barry K."/>
            <person name="LaButti K."/>
            <person name="Morin E."/>
            <person name="Salamov A."/>
            <person name="Lipzen A."/>
            <person name="Mereny Z."/>
            <person name="Hegedus B."/>
            <person name="Baldrian P."/>
            <person name="Stursova M."/>
            <person name="Weitz H."/>
            <person name="Taylor A."/>
            <person name="Grigoriev I.V."/>
            <person name="Nagy L.G."/>
            <person name="Martin F."/>
            <person name="Kauserud H."/>
        </authorList>
    </citation>
    <scope>NUCLEOTIDE SEQUENCE</scope>
    <source>
        <strain evidence="2">CBHHK182m</strain>
    </source>
</reference>
<feature type="region of interest" description="Disordered" evidence="1">
    <location>
        <begin position="226"/>
        <end position="251"/>
    </location>
</feature>
<comment type="caution">
    <text evidence="2">The sequence shown here is derived from an EMBL/GenBank/DDBJ whole genome shotgun (WGS) entry which is preliminary data.</text>
</comment>
<dbReference type="EMBL" id="JARKIB010000059">
    <property type="protein sequence ID" value="KAJ7752294.1"/>
    <property type="molecule type" value="Genomic_DNA"/>
</dbReference>
<accession>A0AAD7NA77</accession>
<proteinExistence type="predicted"/>
<sequence length="544" mass="57978">MQPCRSRHPGERGCRPHAITLPPQHAVSVLQPRGVRVDTAVVSSASASAARGVRASSGRAPSKTHVLFQSTFGSTHTIYWRQHWLHVRRGRGSSGRCLLSVRPAEGAGECGGFVVIVGAGRRSTRWLAAAAPTQSLHAASRCVAGVLKTAGCTGVRGGRDGTGVGRPLAVWGDVYAGRTGGCVRYAPSVDSAVDGVESSRRGCWRHGRETGARHFVGAAARRVHDGNEDAGDVHRPRGMSRRPRDDGILESPRMESMTRDKCVGGLNEGGVGDRRVESQQRSRVESSLGAICVCASPPPLGKRVQDGVGAKVLVCAWMGDDFGRGRGEGAFGCLGVRTELSVLDDMLFWARRDRARSGTGDIHPVLLAPLAREALLVVARSNTILKQLVLQATRECEADGCIGFRGDPGDPARSVDCVSWRHFGSPSDAGDAGESIDAETALSRTVVGDIRRAAMRGVDAKRDSGDMQRAFNGSALGKRRYGDVEFVGAGDGDDNGARRSPTSFYSRSHTNVHALGSSHRREHCFVYGDDELLSSEWTAVSKFG</sequence>
<evidence type="ECO:0000313" key="3">
    <source>
        <dbReference type="Proteomes" id="UP001215598"/>
    </source>
</evidence>
<dbReference type="Proteomes" id="UP001215598">
    <property type="component" value="Unassembled WGS sequence"/>
</dbReference>
<protein>
    <submittedName>
        <fullName evidence="2">Uncharacterized protein</fullName>
    </submittedName>
</protein>
<evidence type="ECO:0000313" key="2">
    <source>
        <dbReference type="EMBL" id="KAJ7752294.1"/>
    </source>
</evidence>
<name>A0AAD7NA77_9AGAR</name>
<gene>
    <name evidence="2" type="ORF">B0H16DRAFT_1691073</name>
</gene>
<feature type="compositionally biased region" description="Basic and acidic residues" evidence="1">
    <location>
        <begin position="226"/>
        <end position="235"/>
    </location>
</feature>
<dbReference type="AlphaFoldDB" id="A0AAD7NA77"/>
<organism evidence="2 3">
    <name type="scientific">Mycena metata</name>
    <dbReference type="NCBI Taxonomy" id="1033252"/>
    <lineage>
        <taxon>Eukaryota</taxon>
        <taxon>Fungi</taxon>
        <taxon>Dikarya</taxon>
        <taxon>Basidiomycota</taxon>
        <taxon>Agaricomycotina</taxon>
        <taxon>Agaricomycetes</taxon>
        <taxon>Agaricomycetidae</taxon>
        <taxon>Agaricales</taxon>
        <taxon>Marasmiineae</taxon>
        <taxon>Mycenaceae</taxon>
        <taxon>Mycena</taxon>
    </lineage>
</organism>
<evidence type="ECO:0000256" key="1">
    <source>
        <dbReference type="SAM" id="MobiDB-lite"/>
    </source>
</evidence>